<keyword evidence="3 7" id="KW-0812">Transmembrane</keyword>
<keyword evidence="2" id="KW-1003">Cell membrane</keyword>
<protein>
    <submittedName>
        <fullName evidence="9">Threonine/serine exporter</fullName>
    </submittedName>
</protein>
<dbReference type="InterPro" id="IPR050539">
    <property type="entry name" value="ThrE_Dicarb/AminoAcid_Exp"/>
</dbReference>
<feature type="transmembrane region" description="Helical" evidence="7">
    <location>
        <begin position="236"/>
        <end position="254"/>
    </location>
</feature>
<keyword evidence="10" id="KW-1185">Reference proteome</keyword>
<evidence type="ECO:0000259" key="8">
    <source>
        <dbReference type="Pfam" id="PF06738"/>
    </source>
</evidence>
<comment type="similarity">
    <text evidence="6">Belongs to the ThrE exporter (TC 2.A.79) family.</text>
</comment>
<dbReference type="GO" id="GO:0022857">
    <property type="term" value="F:transmembrane transporter activity"/>
    <property type="evidence" value="ECO:0007669"/>
    <property type="project" value="InterPro"/>
</dbReference>
<evidence type="ECO:0000256" key="3">
    <source>
        <dbReference type="ARBA" id="ARBA00022692"/>
    </source>
</evidence>
<reference evidence="9 10" key="1">
    <citation type="submission" date="2019-11" db="EMBL/GenBank/DDBJ databases">
        <title>Whole-genome sequence of a the green, strictly anaerobic photosynthetic bacterium Heliobacillus mobilis DSM 6151.</title>
        <authorList>
            <person name="Kyndt J.A."/>
            <person name="Meyer T.E."/>
        </authorList>
    </citation>
    <scope>NUCLEOTIDE SEQUENCE [LARGE SCALE GENOMIC DNA]</scope>
    <source>
        <strain evidence="9 10">DSM 6151</strain>
    </source>
</reference>
<dbReference type="GO" id="GO:0005886">
    <property type="term" value="C:plasma membrane"/>
    <property type="evidence" value="ECO:0007669"/>
    <property type="project" value="UniProtKB-SubCell"/>
</dbReference>
<feature type="transmembrane region" description="Helical" evidence="7">
    <location>
        <begin position="152"/>
        <end position="169"/>
    </location>
</feature>
<dbReference type="PANTHER" id="PTHR34390">
    <property type="entry name" value="UPF0442 PROTEIN YJJB-RELATED"/>
    <property type="match status" value="1"/>
</dbReference>
<dbReference type="AlphaFoldDB" id="A0A6I3SKR3"/>
<proteinExistence type="inferred from homology"/>
<organism evidence="9 10">
    <name type="scientific">Heliobacterium mobile</name>
    <name type="common">Heliobacillus mobilis</name>
    <dbReference type="NCBI Taxonomy" id="28064"/>
    <lineage>
        <taxon>Bacteria</taxon>
        <taxon>Bacillati</taxon>
        <taxon>Bacillota</taxon>
        <taxon>Clostridia</taxon>
        <taxon>Eubacteriales</taxon>
        <taxon>Heliobacteriaceae</taxon>
        <taxon>Heliobacterium</taxon>
    </lineage>
</organism>
<sequence>MSRNLLIMGRISYERVSGLGICLSERVQYTRREKMERYDVLRLAMTAGEIMLVNGGETYRVEDTIRRICKAGGLTGEEAFVTPTGIFLTVDDIKGEPPLSMVRRIPVRTIDLNKIARVNDFSRRFAQGRMTVQDGTEELAEIRREVTYNERWTLAASAVGAAASTMLLGGGVQDLALGAIVGFSTMAFLHRLTMLQTTHFLKEFVGGAFAAILALILVKFIGLFAGQVAFFQPDKIILGTLYLLVPGVTLTNAIRDLISGDLVAGVVRGIDALLVAGALAGGSGFVLAFWGGS</sequence>
<dbReference type="OrthoDB" id="9813917at2"/>
<gene>
    <name evidence="9" type="ORF">GJ688_09860</name>
</gene>
<evidence type="ECO:0000313" key="9">
    <source>
        <dbReference type="EMBL" id="MTV49282.1"/>
    </source>
</evidence>
<evidence type="ECO:0000256" key="7">
    <source>
        <dbReference type="SAM" id="Phobius"/>
    </source>
</evidence>
<comment type="caution">
    <text evidence="9">The sequence shown here is derived from an EMBL/GenBank/DDBJ whole genome shotgun (WGS) entry which is preliminary data.</text>
</comment>
<feature type="transmembrane region" description="Helical" evidence="7">
    <location>
        <begin position="204"/>
        <end position="230"/>
    </location>
</feature>
<feature type="transmembrane region" description="Helical" evidence="7">
    <location>
        <begin position="175"/>
        <end position="192"/>
    </location>
</feature>
<evidence type="ECO:0000256" key="4">
    <source>
        <dbReference type="ARBA" id="ARBA00022989"/>
    </source>
</evidence>
<dbReference type="PANTHER" id="PTHR34390:SF2">
    <property type="entry name" value="SUCCINATE TRANSPORTER SUBUNIT YJJP-RELATED"/>
    <property type="match status" value="1"/>
</dbReference>
<keyword evidence="5 7" id="KW-0472">Membrane</keyword>
<evidence type="ECO:0000256" key="6">
    <source>
        <dbReference type="ARBA" id="ARBA00034125"/>
    </source>
</evidence>
<evidence type="ECO:0000256" key="5">
    <source>
        <dbReference type="ARBA" id="ARBA00023136"/>
    </source>
</evidence>
<dbReference type="Pfam" id="PF06738">
    <property type="entry name" value="ThrE"/>
    <property type="match status" value="1"/>
</dbReference>
<dbReference type="GO" id="GO:0015744">
    <property type="term" value="P:succinate transport"/>
    <property type="evidence" value="ECO:0007669"/>
    <property type="project" value="TreeGrafter"/>
</dbReference>
<dbReference type="InterPro" id="IPR010619">
    <property type="entry name" value="ThrE-like_N"/>
</dbReference>
<evidence type="ECO:0000256" key="2">
    <source>
        <dbReference type="ARBA" id="ARBA00022475"/>
    </source>
</evidence>
<evidence type="ECO:0000256" key="1">
    <source>
        <dbReference type="ARBA" id="ARBA00004651"/>
    </source>
</evidence>
<comment type="subcellular location">
    <subcellularLocation>
        <location evidence="1">Cell membrane</location>
        <topology evidence="1">Multi-pass membrane protein</topology>
    </subcellularLocation>
</comment>
<dbReference type="EMBL" id="WNKU01000010">
    <property type="protein sequence ID" value="MTV49282.1"/>
    <property type="molecule type" value="Genomic_DNA"/>
</dbReference>
<name>A0A6I3SKR3_HELMO</name>
<feature type="transmembrane region" description="Helical" evidence="7">
    <location>
        <begin position="266"/>
        <end position="290"/>
    </location>
</feature>
<dbReference type="Proteomes" id="UP000430670">
    <property type="component" value="Unassembled WGS sequence"/>
</dbReference>
<accession>A0A6I3SKR3</accession>
<evidence type="ECO:0000313" key="10">
    <source>
        <dbReference type="Proteomes" id="UP000430670"/>
    </source>
</evidence>
<keyword evidence="4 7" id="KW-1133">Transmembrane helix</keyword>
<feature type="domain" description="Threonine/serine exporter-like N-terminal" evidence="8">
    <location>
        <begin position="42"/>
        <end position="289"/>
    </location>
</feature>